<feature type="chain" id="PRO_5003155535" evidence="3">
    <location>
        <begin position="25"/>
        <end position="1046"/>
    </location>
</feature>
<gene>
    <name evidence="4" type="ORF">CHLNCDRAFT_57216</name>
</gene>
<feature type="compositionally biased region" description="Pro residues" evidence="2">
    <location>
        <begin position="690"/>
        <end position="704"/>
    </location>
</feature>
<feature type="compositionally biased region" description="Low complexity" evidence="2">
    <location>
        <begin position="587"/>
        <end position="606"/>
    </location>
</feature>
<feature type="region of interest" description="Disordered" evidence="2">
    <location>
        <begin position="477"/>
        <end position="816"/>
    </location>
</feature>
<feature type="compositionally biased region" description="Pro residues" evidence="2">
    <location>
        <begin position="650"/>
        <end position="660"/>
    </location>
</feature>
<name>E1Z8X5_CHLVA</name>
<evidence type="ECO:0000313" key="4">
    <source>
        <dbReference type="EMBL" id="EFN57680.1"/>
    </source>
</evidence>
<feature type="compositionally biased region" description="Pro residues" evidence="2">
    <location>
        <begin position="607"/>
        <end position="619"/>
    </location>
</feature>
<accession>E1Z8X5</accession>
<dbReference type="KEGG" id="cvr:CHLNCDRAFT_57216"/>
<dbReference type="PANTHER" id="PTHR13037">
    <property type="entry name" value="FORMIN"/>
    <property type="match status" value="1"/>
</dbReference>
<protein>
    <submittedName>
        <fullName evidence="4">Expressed protein</fullName>
    </submittedName>
</protein>
<sequence>MASTRGVHAVLIVAMAAALVGCGATSIFDREQCGRLGQRCCELQVEEYKFVEICEGGDLYCLNFPSEDFDTSDGGSFDGNSSSSGGGSGGGDGGQPLSLCLPLPDGCGEAGGVCCPLTGNKTNGSLRCQADNSICMAPQSDTIYGLLTYELYTQLGQDPQASLSGEVALSLWGTCQTFDPQQCGTPGSLCGASLAPPGPQCPEDARDCPDGYYCQVQEGQYEEFGLCAAIPEGCGELGAACCGAGNYSQGSYRTPFCWGADVFCAARADNVRQAKCMQLPRSPQDCGAAGGPCCPAAAGLITDKELPPLCQARRRRCCWREGSYCDVGGDVVVAPGESAGSCVENPANCGGIAKPCCVVNGRSGLLYTCDDGFFCPDAEEGAVSGGDGATTGGVLMAAAGAGDRVCQECTPLVPAKYQTVCGYGLDSGNNNEDEDYYCNADDYYCPGDYAPAPAPGPYSDSVQPGGAAAQAPALPPAVEELPPLGPPTPARAPASGPAQQPAPGPSPDLGIAELEAPPQPPTAAPPALAPAPAPTPSQPPAAAPSPAPVDALVPAPGPAPDNILPPLPGPAAAPSGPELQPAPAPQPASAQPPAAEPAMPAPSTAPAQPPSPLPTPSPSPSLGIAEEPASPAPAPAPSQTPAPSLAPAQQPAPPGSPPSPADEDWSSLDWIFEELQQAVEGKGGQEPAGAPRPTPAPAPAPTPSPGSEQGSEGDGAQDGGQEDGSGDGDGDGESNDSDESDGGEGDNGDEEGSSSSAGKGEEEDSSGQEEGSSGDEDDSSGQEEGSSGDEEDSSGKEGDSSSSSGSDQEDDSSGRRCSQRRLFAGKEMQDTTEDPPLHINDLPECLLLEVFRQLSKLPPVTAPEEEALYTRKLPFKTFDSPGEVHPGLRSYPFLAQVCRHWRQALEGPAALQLWEELVVDVGHELVTAVHVPVAWSDVRPSDEEFRAAFAAVRLRSHRLVDFVRARRRVLRRLVLVNSEGYWAEDGEFVPVNSKHSVNLGTLGILLGVLADGLKELHIGHCNDLFASGSPLSTIAMLRGLRSLVLD</sequence>
<dbReference type="OMA" id="CVENPAN"/>
<dbReference type="EMBL" id="GL433839">
    <property type="protein sequence ID" value="EFN57680.1"/>
    <property type="molecule type" value="Genomic_DNA"/>
</dbReference>
<dbReference type="PROSITE" id="PS51257">
    <property type="entry name" value="PROKAR_LIPOPROTEIN"/>
    <property type="match status" value="1"/>
</dbReference>
<evidence type="ECO:0000256" key="1">
    <source>
        <dbReference type="ARBA" id="ARBA00022581"/>
    </source>
</evidence>
<organism evidence="5">
    <name type="scientific">Chlorella variabilis</name>
    <name type="common">Green alga</name>
    <dbReference type="NCBI Taxonomy" id="554065"/>
    <lineage>
        <taxon>Eukaryota</taxon>
        <taxon>Viridiplantae</taxon>
        <taxon>Chlorophyta</taxon>
        <taxon>core chlorophytes</taxon>
        <taxon>Trebouxiophyceae</taxon>
        <taxon>Chlorellales</taxon>
        <taxon>Chlorellaceae</taxon>
        <taxon>Chlorella clade</taxon>
        <taxon>Chlorella</taxon>
    </lineage>
</organism>
<dbReference type="RefSeq" id="XP_005849782.1">
    <property type="nucleotide sequence ID" value="XM_005849720.1"/>
</dbReference>
<dbReference type="OrthoDB" id="1728874at2759"/>
<feature type="compositionally biased region" description="Pro residues" evidence="2">
    <location>
        <begin position="555"/>
        <end position="571"/>
    </location>
</feature>
<keyword evidence="3" id="KW-0732">Signal</keyword>
<feature type="compositionally biased region" description="Acidic residues" evidence="2">
    <location>
        <begin position="761"/>
        <end position="792"/>
    </location>
</feature>
<keyword evidence="1" id="KW-0945">Host-virus interaction</keyword>
<feature type="compositionally biased region" description="Acidic residues" evidence="2">
    <location>
        <begin position="720"/>
        <end position="752"/>
    </location>
</feature>
<evidence type="ECO:0000256" key="3">
    <source>
        <dbReference type="SAM" id="SignalP"/>
    </source>
</evidence>
<evidence type="ECO:0000313" key="5">
    <source>
        <dbReference type="Proteomes" id="UP000008141"/>
    </source>
</evidence>
<keyword evidence="5" id="KW-1185">Reference proteome</keyword>
<feature type="signal peptide" evidence="3">
    <location>
        <begin position="1"/>
        <end position="24"/>
    </location>
</feature>
<dbReference type="AlphaFoldDB" id="E1Z8X5"/>
<dbReference type="InParanoid" id="E1Z8X5"/>
<evidence type="ECO:0000256" key="2">
    <source>
        <dbReference type="SAM" id="MobiDB-lite"/>
    </source>
</evidence>
<feature type="compositionally biased region" description="Pro residues" evidence="2">
    <location>
        <begin position="630"/>
        <end position="640"/>
    </location>
</feature>
<dbReference type="Proteomes" id="UP000008141">
    <property type="component" value="Unassembled WGS sequence"/>
</dbReference>
<dbReference type="PANTHER" id="PTHR13037:SF24">
    <property type="entry name" value="POLYCOMB PROTEIN PCL-RELATED"/>
    <property type="match status" value="1"/>
</dbReference>
<reference evidence="4 5" key="1">
    <citation type="journal article" date="2010" name="Plant Cell">
        <title>The Chlorella variabilis NC64A genome reveals adaptation to photosymbiosis, coevolution with viruses, and cryptic sex.</title>
        <authorList>
            <person name="Blanc G."/>
            <person name="Duncan G."/>
            <person name="Agarkova I."/>
            <person name="Borodovsky M."/>
            <person name="Gurnon J."/>
            <person name="Kuo A."/>
            <person name="Lindquist E."/>
            <person name="Lucas S."/>
            <person name="Pangilinan J."/>
            <person name="Polle J."/>
            <person name="Salamov A."/>
            <person name="Terry A."/>
            <person name="Yamada T."/>
            <person name="Dunigan D.D."/>
            <person name="Grigoriev I.V."/>
            <person name="Claverie J.M."/>
            <person name="Van Etten J.L."/>
        </authorList>
    </citation>
    <scope>NUCLEOTIDE SEQUENCE [LARGE SCALE GENOMIC DNA]</scope>
    <source>
        <strain evidence="4 5">NC64A</strain>
    </source>
</reference>
<proteinExistence type="predicted"/>
<feature type="compositionally biased region" description="Pro residues" evidence="2">
    <location>
        <begin position="517"/>
        <end position="547"/>
    </location>
</feature>
<dbReference type="GeneID" id="17356891"/>
<feature type="non-terminal residue" evidence="4">
    <location>
        <position position="1046"/>
    </location>
</feature>